<dbReference type="InterPro" id="IPR036942">
    <property type="entry name" value="Beta-barrel_TonB_sf"/>
</dbReference>
<evidence type="ECO:0000256" key="5">
    <source>
        <dbReference type="ARBA" id="ARBA00023136"/>
    </source>
</evidence>
<dbReference type="InterPro" id="IPR012910">
    <property type="entry name" value="Plug_dom"/>
</dbReference>
<proteinExistence type="inferred from homology"/>
<feature type="domain" description="Outer membrane protein beta-barrel" evidence="10">
    <location>
        <begin position="592"/>
        <end position="715"/>
    </location>
</feature>
<evidence type="ECO:0000259" key="9">
    <source>
        <dbReference type="Pfam" id="PF07715"/>
    </source>
</evidence>
<keyword evidence="12" id="KW-1185">Reference proteome</keyword>
<evidence type="ECO:0000256" key="3">
    <source>
        <dbReference type="ARBA" id="ARBA00022452"/>
    </source>
</evidence>
<dbReference type="AlphaFoldDB" id="A0A396RMG1"/>
<evidence type="ECO:0000256" key="7">
    <source>
        <dbReference type="PROSITE-ProRule" id="PRU01360"/>
    </source>
</evidence>
<evidence type="ECO:0000256" key="6">
    <source>
        <dbReference type="ARBA" id="ARBA00023237"/>
    </source>
</evidence>
<dbReference type="Pfam" id="PF07715">
    <property type="entry name" value="Plug"/>
    <property type="match status" value="1"/>
</dbReference>
<keyword evidence="5 7" id="KW-0472">Membrane</keyword>
<feature type="region of interest" description="Disordered" evidence="8">
    <location>
        <begin position="51"/>
        <end position="77"/>
    </location>
</feature>
<evidence type="ECO:0000313" key="12">
    <source>
        <dbReference type="Proteomes" id="UP000266693"/>
    </source>
</evidence>
<organism evidence="11 12">
    <name type="scientific">Sphingomonas gilva</name>
    <dbReference type="NCBI Taxonomy" id="2305907"/>
    <lineage>
        <taxon>Bacteria</taxon>
        <taxon>Pseudomonadati</taxon>
        <taxon>Pseudomonadota</taxon>
        <taxon>Alphaproteobacteria</taxon>
        <taxon>Sphingomonadales</taxon>
        <taxon>Sphingomonadaceae</taxon>
        <taxon>Sphingomonas</taxon>
    </lineage>
</organism>
<sequence length="984" mass="108027">MLYGQMAKAAGKTRADHQATGGEGRMARIARFRGTASVIALFMGVTPAFAQSTDAPPADQATAQEAQTVEDAPPVADQSGDEIVVTGLRRSLETSQAIKRNSEGIVDAIVAEDIGKLPDITASAALARVTGVQVNRAAGEAAQVQVRGLPDITTTYNGREIFTAEGRFVQIQDFPAGSVAALEVYKSSTANLIEGGIGGQVNVRSRRPFDFSGFEAFGSLNAVHTDQAQEFDWNGNFLISNRWDTGIGEIGILVNAAYTKLRHLDSTREQSLVAGIGRLNDDEGEDFDYLEDTFRYPDATAMFYGAGERWRPSATATIQWKPTPNLEIYADGLFQGFRSKDTNTFLFVPLFGNVQLSNVQLMDDGVRAQSLTASYPNAIDFRPDGFQGTTRAKTDTYQGALGAIYTNDALTISGDVAYTDSTFTLRAINVDHAFAYSPVRDVNFDAPGAFFSFRDFDGSDLDNFLYRGLFQENLRAEGDDLQARVDVTYDLDAGFLKRIQAGVRYDDRSAARRRGDLYIGEEFPFPRMLGNLQIDGQRIPLEFAPVAPGFRGDDVQRFRTFIQPVRDSIWDNVEILREVAGAPEGFPDFDPVQTFLADEKSYTGYAQVKYGFDAGAVAFDGNVGIRAIRTETTIAGTQREQIGIDENNDPIYEFTGVDRSNEYDDFLPNASLRAVLGEVQLRLAYTQTRTRPNFFDLNPSFAIGTPPTICIPNPQIPGSGPDNPNCFRGTSAGNPDLGPLTSTNYDASLEWYFSRAGSVTLAAFRRDVNGFISRITTETQDPEFGRLRTSIPVNGGEGRIQGIEAAFASFLDVDWVPEWARGFGLQANFTYIDAESQLPSQLAGNVPPGSPDRPRLPGVSEYAYNIVALYEKPKFSARLAYNYRSDFVIEYGRVFDPGTGDINPETGLPFGGDGPVLPLMHKGRGVLDLSLTTTPVENITIAFDATNLLGDPIEIYREYEPGKPFPRQTKFLERVYSLGVRFRF</sequence>
<evidence type="ECO:0000256" key="1">
    <source>
        <dbReference type="ARBA" id="ARBA00004571"/>
    </source>
</evidence>
<dbReference type="GO" id="GO:0009279">
    <property type="term" value="C:cell outer membrane"/>
    <property type="evidence" value="ECO:0007669"/>
    <property type="project" value="UniProtKB-SubCell"/>
</dbReference>
<comment type="similarity">
    <text evidence="7">Belongs to the TonB-dependent receptor family.</text>
</comment>
<dbReference type="PANTHER" id="PTHR40980:SF3">
    <property type="entry name" value="TONB-DEPENDENT RECEPTOR-LIKE BETA-BARREL DOMAIN-CONTAINING PROTEIN"/>
    <property type="match status" value="1"/>
</dbReference>
<evidence type="ECO:0000313" key="11">
    <source>
        <dbReference type="EMBL" id="RHW17479.1"/>
    </source>
</evidence>
<evidence type="ECO:0000259" key="10">
    <source>
        <dbReference type="Pfam" id="PF14905"/>
    </source>
</evidence>
<dbReference type="PROSITE" id="PS52016">
    <property type="entry name" value="TONB_DEPENDENT_REC_3"/>
    <property type="match status" value="1"/>
</dbReference>
<dbReference type="InterPro" id="IPR041700">
    <property type="entry name" value="OMP_b-brl_3"/>
</dbReference>
<accession>A0A396RMG1</accession>
<protein>
    <submittedName>
        <fullName evidence="11">TonB-dependent receptor</fullName>
    </submittedName>
</protein>
<gene>
    <name evidence="11" type="ORF">D1610_11015</name>
</gene>
<comment type="subcellular location">
    <subcellularLocation>
        <location evidence="1 7">Cell outer membrane</location>
        <topology evidence="1 7">Multi-pass membrane protein</topology>
    </subcellularLocation>
</comment>
<keyword evidence="2 7" id="KW-0813">Transport</keyword>
<dbReference type="PANTHER" id="PTHR40980">
    <property type="entry name" value="PLUG DOMAIN-CONTAINING PROTEIN"/>
    <property type="match status" value="1"/>
</dbReference>
<keyword evidence="4 7" id="KW-0812">Transmembrane</keyword>
<evidence type="ECO:0000256" key="2">
    <source>
        <dbReference type="ARBA" id="ARBA00022448"/>
    </source>
</evidence>
<evidence type="ECO:0000256" key="8">
    <source>
        <dbReference type="SAM" id="MobiDB-lite"/>
    </source>
</evidence>
<dbReference type="Gene3D" id="2.40.170.20">
    <property type="entry name" value="TonB-dependent receptor, beta-barrel domain"/>
    <property type="match status" value="1"/>
</dbReference>
<dbReference type="NCBIfam" id="TIGR01782">
    <property type="entry name" value="TonB-Xanth-Caul"/>
    <property type="match status" value="1"/>
</dbReference>
<keyword evidence="6 7" id="KW-0998">Cell outer membrane</keyword>
<evidence type="ECO:0000256" key="4">
    <source>
        <dbReference type="ARBA" id="ARBA00022692"/>
    </source>
</evidence>
<dbReference type="Gene3D" id="2.170.130.10">
    <property type="entry name" value="TonB-dependent receptor, plug domain"/>
    <property type="match status" value="1"/>
</dbReference>
<keyword evidence="3 7" id="KW-1134">Transmembrane beta strand</keyword>
<dbReference type="SUPFAM" id="SSF56935">
    <property type="entry name" value="Porins"/>
    <property type="match status" value="1"/>
</dbReference>
<keyword evidence="11" id="KW-0675">Receptor</keyword>
<dbReference type="InterPro" id="IPR037066">
    <property type="entry name" value="Plug_dom_sf"/>
</dbReference>
<name>A0A396RMG1_9SPHN</name>
<comment type="caution">
    <text evidence="11">The sequence shown here is derived from an EMBL/GenBank/DDBJ whole genome shotgun (WGS) entry which is preliminary data.</text>
</comment>
<dbReference type="InterPro" id="IPR010104">
    <property type="entry name" value="TonB_rcpt_bac"/>
</dbReference>
<feature type="region of interest" description="Disordered" evidence="8">
    <location>
        <begin position="1"/>
        <end position="22"/>
    </location>
</feature>
<dbReference type="EMBL" id="QWLV01000004">
    <property type="protein sequence ID" value="RHW17479.1"/>
    <property type="molecule type" value="Genomic_DNA"/>
</dbReference>
<dbReference type="Proteomes" id="UP000266693">
    <property type="component" value="Unassembled WGS sequence"/>
</dbReference>
<dbReference type="Pfam" id="PF14905">
    <property type="entry name" value="OMP_b-brl_3"/>
    <property type="match status" value="1"/>
</dbReference>
<dbReference type="InterPro" id="IPR039426">
    <property type="entry name" value="TonB-dep_rcpt-like"/>
</dbReference>
<reference evidence="11 12" key="1">
    <citation type="submission" date="2018-08" db="EMBL/GenBank/DDBJ databases">
        <title>The multiple taxonomic identification of Sphingomonas gilva.</title>
        <authorList>
            <person name="Zhu D."/>
            <person name="Zheng S."/>
        </authorList>
    </citation>
    <scope>NUCLEOTIDE SEQUENCE [LARGE SCALE GENOMIC DNA]</scope>
    <source>
        <strain evidence="11 12">ZDH117</strain>
    </source>
</reference>
<feature type="domain" description="TonB-dependent receptor plug" evidence="9">
    <location>
        <begin position="99"/>
        <end position="199"/>
    </location>
</feature>